<dbReference type="Gene3D" id="3.40.50.620">
    <property type="entry name" value="HUPs"/>
    <property type="match status" value="1"/>
</dbReference>
<dbReference type="OrthoDB" id="10252281at2759"/>
<dbReference type="PROSITE" id="PS51278">
    <property type="entry name" value="GATASE_TYPE_2"/>
    <property type="match status" value="1"/>
</dbReference>
<dbReference type="PANTHER" id="PTHR45937:SF1">
    <property type="entry name" value="ASPARAGINE SYNTHETASE DOMAIN-CONTAINING PROTEIN 1"/>
    <property type="match status" value="1"/>
</dbReference>
<dbReference type="CDD" id="cd01991">
    <property type="entry name" value="Asn_synthase_B_C"/>
    <property type="match status" value="1"/>
</dbReference>
<sequence length="571" mass="64872">MCGIICLFSNSESETEQHLSEILQIFENTIKRRGPNSYNVKYAATNKYCMLFAASVLWLQGKTPTEQPLEDKESVFIYNGDIFSGIPEQVRDKLGDTIPLLGLIKASENVCFALSRVAGPYAFIYLDKSRKKLYFGRDLYGRRSLLIGKNGNRFVICSAAKRRKGFEFMEVPSIGTFCWNLITGDLMVIPWQYRNKNFETKLEDLKGFLKQDLSVEGVLPPEESAIQTEIDSNNTTVLHIVEGLDTDLAFHKLLNIDKWLNNINKLEILLQKSIKARVSGIPNSCSNCLNKNVHCKHAKIGILYSGGVDCSVLAILLDKCIDSESPIDLMNVAFDESNQYNAPDRLTGLQGLNELRQICPERKWNFLTINVPQEELNLMRKECIADLIYPLTSILDDSLGCALWFAARGKQDDFTSTCRVNKINSLLTKNIEVLLVGMGADELFGGYTRHRAAFARESWQGLNNVLNEDWQNLSHRNLGRDDRVVSDHGRQLRTPYLDEEVVNFVRNLKLWEKTYPSKTVPQGFGDKLLLRCLAYKLGLKQVSRFKKRALQFGSRIANKNEKAHEMSTRLL</sequence>
<protein>
    <recommendedName>
        <fullName evidence="4">Glutamine amidotransferase type-2 domain-containing protein</fullName>
    </recommendedName>
</protein>
<evidence type="ECO:0000256" key="1">
    <source>
        <dbReference type="ARBA" id="ARBA00022605"/>
    </source>
</evidence>
<keyword evidence="2" id="KW-0061">Asparagine biosynthesis</keyword>
<dbReference type="PANTHER" id="PTHR45937">
    <property type="entry name" value="ASPARAGINE SYNTHETASE DOMAIN-CONTAINING PROTEIN 1"/>
    <property type="match status" value="1"/>
</dbReference>
<evidence type="ECO:0000259" key="4">
    <source>
        <dbReference type="PROSITE" id="PS51278"/>
    </source>
</evidence>
<keyword evidence="3" id="KW-0315">Glutamine amidotransferase</keyword>
<organism evidence="5 6">
    <name type="scientific">Callosobruchus maculatus</name>
    <name type="common">Southern cowpea weevil</name>
    <name type="synonym">Pulse bruchid</name>
    <dbReference type="NCBI Taxonomy" id="64391"/>
    <lineage>
        <taxon>Eukaryota</taxon>
        <taxon>Metazoa</taxon>
        <taxon>Ecdysozoa</taxon>
        <taxon>Arthropoda</taxon>
        <taxon>Hexapoda</taxon>
        <taxon>Insecta</taxon>
        <taxon>Pterygota</taxon>
        <taxon>Neoptera</taxon>
        <taxon>Endopterygota</taxon>
        <taxon>Coleoptera</taxon>
        <taxon>Polyphaga</taxon>
        <taxon>Cucujiformia</taxon>
        <taxon>Chrysomeloidea</taxon>
        <taxon>Chrysomelidae</taxon>
        <taxon>Bruchinae</taxon>
        <taxon>Bruchini</taxon>
        <taxon>Callosobruchus</taxon>
    </lineage>
</organism>
<dbReference type="InterPro" id="IPR029055">
    <property type="entry name" value="Ntn_hydrolases_N"/>
</dbReference>
<dbReference type="InterPro" id="IPR014729">
    <property type="entry name" value="Rossmann-like_a/b/a_fold"/>
</dbReference>
<keyword evidence="1" id="KW-0028">Amino-acid biosynthesis</keyword>
<dbReference type="Pfam" id="PF13537">
    <property type="entry name" value="GATase_7"/>
    <property type="match status" value="1"/>
</dbReference>
<dbReference type="Pfam" id="PF00733">
    <property type="entry name" value="Asn_synthase"/>
    <property type="match status" value="1"/>
</dbReference>
<dbReference type="SUPFAM" id="SSF52402">
    <property type="entry name" value="Adenine nucleotide alpha hydrolases-like"/>
    <property type="match status" value="1"/>
</dbReference>
<dbReference type="AlphaFoldDB" id="A0A653DBQ1"/>
<evidence type="ECO:0000313" key="6">
    <source>
        <dbReference type="Proteomes" id="UP000410492"/>
    </source>
</evidence>
<gene>
    <name evidence="5" type="ORF">CALMAC_LOCUS16218</name>
</gene>
<dbReference type="GO" id="GO:0004066">
    <property type="term" value="F:asparagine synthase (glutamine-hydrolyzing) activity"/>
    <property type="evidence" value="ECO:0007669"/>
    <property type="project" value="InterPro"/>
</dbReference>
<proteinExistence type="predicted"/>
<dbReference type="Proteomes" id="UP000410492">
    <property type="component" value="Unassembled WGS sequence"/>
</dbReference>
<keyword evidence="6" id="KW-1185">Reference proteome</keyword>
<dbReference type="SUPFAM" id="SSF56235">
    <property type="entry name" value="N-terminal nucleophile aminohydrolases (Ntn hydrolases)"/>
    <property type="match status" value="1"/>
</dbReference>
<evidence type="ECO:0000313" key="5">
    <source>
        <dbReference type="EMBL" id="VEN57630.1"/>
    </source>
</evidence>
<dbReference type="InterPro" id="IPR001962">
    <property type="entry name" value="Asn_synthase"/>
</dbReference>
<accession>A0A653DBQ1</accession>
<name>A0A653DBQ1_CALMS</name>
<dbReference type="InterPro" id="IPR051857">
    <property type="entry name" value="Asn_synthetase_domain"/>
</dbReference>
<reference evidence="5 6" key="1">
    <citation type="submission" date="2019-01" db="EMBL/GenBank/DDBJ databases">
        <authorList>
            <person name="Sayadi A."/>
        </authorList>
    </citation>
    <scope>NUCLEOTIDE SEQUENCE [LARGE SCALE GENOMIC DNA]</scope>
</reference>
<dbReference type="EMBL" id="CAACVG010011234">
    <property type="protein sequence ID" value="VEN57630.1"/>
    <property type="molecule type" value="Genomic_DNA"/>
</dbReference>
<dbReference type="GO" id="GO:0006529">
    <property type="term" value="P:asparagine biosynthetic process"/>
    <property type="evidence" value="ECO:0007669"/>
    <property type="project" value="UniProtKB-KW"/>
</dbReference>
<dbReference type="InterPro" id="IPR017932">
    <property type="entry name" value="GATase_2_dom"/>
</dbReference>
<dbReference type="Gene3D" id="3.60.20.10">
    <property type="entry name" value="Glutamine Phosphoribosylpyrophosphate, subunit 1, domain 1"/>
    <property type="match status" value="1"/>
</dbReference>
<evidence type="ECO:0000256" key="3">
    <source>
        <dbReference type="ARBA" id="ARBA00022962"/>
    </source>
</evidence>
<feature type="domain" description="Glutamine amidotransferase type-2" evidence="4">
    <location>
        <begin position="2"/>
        <end position="192"/>
    </location>
</feature>
<evidence type="ECO:0000256" key="2">
    <source>
        <dbReference type="ARBA" id="ARBA00022888"/>
    </source>
</evidence>